<accession>A0A0N7F4D0</accession>
<evidence type="ECO:0000313" key="4">
    <source>
        <dbReference type="Proteomes" id="UP000063699"/>
    </source>
</evidence>
<dbReference type="KEGG" id="kphy:AOZ06_33150"/>
<sequence>MLAAVTIAAPPTMVTAAGGDQVAAETRVVKPIRATCDIDPVGDQAITAELALTLPATVPTATPVQPKDVKLKVTFPAGTVKALKEKLVSSIEGIMGVQVKSGDRVLAATGQLPSTTLPAEDGDVVVEQALKPGTEFKTDKPGKLVLTLGALEMLLVQPKTREEDPGKPVAPAGCVLEQGQDTALGTVVVLNPPPTTVTTSKPSTSASGLPTAPGASPQSPQGTQRPTVRDKKPQRNAAEEPEFCKDVPPDAYNFWVYYPLSGRADVRKLKGHIDFGPGYLSSQLYFWWEMNGEEMVDCGAVFGDLVWPPAPGSFVTFGFVPVTATATVIPVGRAEGRVKNGVFTGSAKTDLKLSDSKVNGTPLPVGDKCVTAEPTVINLKSKPEEWTIFDGGIMETDIIIPPYSGCGVTEDLDPLLTGLISGPGNHLKLTFGALVNCDPPDQKCVPPSQRRR</sequence>
<feature type="region of interest" description="Disordered" evidence="1">
    <location>
        <begin position="189"/>
        <end position="244"/>
    </location>
</feature>
<proteinExistence type="predicted"/>
<feature type="compositionally biased region" description="Polar residues" evidence="1">
    <location>
        <begin position="216"/>
        <end position="226"/>
    </location>
</feature>
<dbReference type="Pfam" id="PF20611">
    <property type="entry name" value="DUF6801"/>
    <property type="match status" value="1"/>
</dbReference>
<dbReference type="EMBL" id="CP012752">
    <property type="protein sequence ID" value="ALG11087.1"/>
    <property type="molecule type" value="Genomic_DNA"/>
</dbReference>
<dbReference type="STRING" id="860235.AOZ06_33150"/>
<dbReference type="AlphaFoldDB" id="A0A0N7F4D0"/>
<evidence type="ECO:0000259" key="2">
    <source>
        <dbReference type="Pfam" id="PF20611"/>
    </source>
</evidence>
<feature type="compositionally biased region" description="Low complexity" evidence="1">
    <location>
        <begin position="189"/>
        <end position="207"/>
    </location>
</feature>
<organism evidence="3 4">
    <name type="scientific">Kibdelosporangium phytohabitans</name>
    <dbReference type="NCBI Taxonomy" id="860235"/>
    <lineage>
        <taxon>Bacteria</taxon>
        <taxon>Bacillati</taxon>
        <taxon>Actinomycetota</taxon>
        <taxon>Actinomycetes</taxon>
        <taxon>Pseudonocardiales</taxon>
        <taxon>Pseudonocardiaceae</taxon>
        <taxon>Kibdelosporangium</taxon>
    </lineage>
</organism>
<name>A0A0N7F4D0_9PSEU</name>
<evidence type="ECO:0000256" key="1">
    <source>
        <dbReference type="SAM" id="MobiDB-lite"/>
    </source>
</evidence>
<dbReference type="Proteomes" id="UP000063699">
    <property type="component" value="Chromosome"/>
</dbReference>
<evidence type="ECO:0000313" key="3">
    <source>
        <dbReference type="EMBL" id="ALG11087.1"/>
    </source>
</evidence>
<feature type="domain" description="DUF6801" evidence="2">
    <location>
        <begin position="35"/>
        <end position="185"/>
    </location>
</feature>
<keyword evidence="4" id="KW-1185">Reference proteome</keyword>
<dbReference type="InterPro" id="IPR046542">
    <property type="entry name" value="DUF6801"/>
</dbReference>
<reference evidence="3 4" key="1">
    <citation type="submission" date="2015-07" db="EMBL/GenBank/DDBJ databases">
        <title>Genome sequencing of Kibdelosporangium phytohabitans.</title>
        <authorList>
            <person name="Qin S."/>
            <person name="Xing K."/>
        </authorList>
    </citation>
    <scope>NUCLEOTIDE SEQUENCE [LARGE SCALE GENOMIC DNA]</scope>
    <source>
        <strain evidence="3 4">KLBMP1111</strain>
    </source>
</reference>
<protein>
    <recommendedName>
        <fullName evidence="2">DUF6801 domain-containing protein</fullName>
    </recommendedName>
</protein>
<gene>
    <name evidence="3" type="ORF">AOZ06_33150</name>
</gene>